<evidence type="ECO:0000313" key="7">
    <source>
        <dbReference type="Proteomes" id="UP001597249"/>
    </source>
</evidence>
<organism evidence="6 7">
    <name type="scientific">Lacticaseibacillus jixianensis</name>
    <dbReference type="NCBI Taxonomy" id="2486012"/>
    <lineage>
        <taxon>Bacteria</taxon>
        <taxon>Bacillati</taxon>
        <taxon>Bacillota</taxon>
        <taxon>Bacilli</taxon>
        <taxon>Lactobacillales</taxon>
        <taxon>Lactobacillaceae</taxon>
        <taxon>Lacticaseibacillus</taxon>
    </lineage>
</organism>
<protein>
    <submittedName>
        <fullName evidence="6">SNF2-related protein</fullName>
    </submittedName>
</protein>
<dbReference type="PROSITE" id="PS50966">
    <property type="entry name" value="ZF_SWIM"/>
    <property type="match status" value="1"/>
</dbReference>
<dbReference type="Gene3D" id="3.40.50.300">
    <property type="entry name" value="P-loop containing nucleotide triphosphate hydrolases"/>
    <property type="match status" value="1"/>
</dbReference>
<sequence length="1068" mass="116628">MARRKMPSIMWSRGEKIVRGGNVAITAIDQGQEIEATVYGTEPYTVILGEDAAEDYCSCPYFPGHGYCKHIAAVELYFRDQNKDVEAVIEAGDMPVRQEVFRWAPAKPRQQSSGQRFLQARAIEAAPLFHGPTSTAVPLALQVTLGVASVETASWALELRFFIELHIAAREGGGHFYVVSDLGRFFDAYEAEARFATNGKASYVLAHTAFAAPERALLDAMAQAYHAEGPKDRAVNNAAAARELILAPGSLAKQAGAFDQLAHFEFTPYRDRSFPQVIIAPFTPAAGLFQMTITQQREGFRVTLEADAGLIMPRDRMLLHEDHCYQLTAAQMQAIHQLVGEPQSAVSDLTSRQQLAFTTEETAAVRTLAQAFAKIGVVVGAALVAAPAMTPHFALDRELRTITLALSFDYAGNEVAAGAPLTLNQPRDTVKERQAREYLTSLGFKPSKTTWRLAVPDADTLYDFYQQLLPNLRENGSVTVSPSLAALVQDGKALAPQVAVSEQAGLLAISFSLKGVEAGEVDQMLNQIDVARPYLTRADGSLVIVDEPLRRVAKALTSLRHGPLHHGQALVPAAQTLAVQAALGPSADFADQVKHLAQDLTHPEQFKSDNPLAVAAQLRPYQVAGVQWLEMLNAHGFGGILADEMGLGKTLEMIAFLTHHLHAGQPSLIVAPASLLYNWQAECAKFAPALRVAVVDGTKAERTALIAASDYDILIASYNSVQRDAAEYAKRPLNYLVLDEAQFVKNSATKTHQSLRKLKPRATYALSGTPIENRTDELWAIFALVLPGLLPSKQVFAQMAPDEVALRVAPFILRREKKTVLKDLPPLVESNLTNEMTKAQKTVYLAQLEQMQVKVRGLSSQGLVKNKLAILAGLTRLRQLCDTPALYVDGYRGGSGKMDQLEDLVAEAAANGRRVLIFSQFTGMLARIESRMAELQLPHFLLEGATAPKQRLAMVDAFNAGERQFFLISLKAGSTGLNLTAADMVILVDLWWNPAVEDQAIARAHRIGQHHQVDVYRLITKGTIEEQIVRLQAQKRDLVDQILSGAENKAMLSDAEIRQILGISASEG</sequence>
<evidence type="ECO:0000259" key="3">
    <source>
        <dbReference type="PROSITE" id="PS50966"/>
    </source>
</evidence>
<dbReference type="InterPro" id="IPR001650">
    <property type="entry name" value="Helicase_C-like"/>
</dbReference>
<comment type="caution">
    <text evidence="6">The sequence shown here is derived from an EMBL/GenBank/DDBJ whole genome shotgun (WGS) entry which is preliminary data.</text>
</comment>
<dbReference type="InterPro" id="IPR027417">
    <property type="entry name" value="P-loop_NTPase"/>
</dbReference>
<name>A0ABW4B5P8_9LACO</name>
<dbReference type="Gene3D" id="3.40.50.10810">
    <property type="entry name" value="Tandem AAA-ATPase domain"/>
    <property type="match status" value="1"/>
</dbReference>
<dbReference type="Pfam" id="PF04434">
    <property type="entry name" value="SWIM"/>
    <property type="match status" value="1"/>
</dbReference>
<dbReference type="PROSITE" id="PS51192">
    <property type="entry name" value="HELICASE_ATP_BIND_1"/>
    <property type="match status" value="1"/>
</dbReference>
<evidence type="ECO:0000259" key="5">
    <source>
        <dbReference type="PROSITE" id="PS51194"/>
    </source>
</evidence>
<dbReference type="Proteomes" id="UP001597249">
    <property type="component" value="Unassembled WGS sequence"/>
</dbReference>
<dbReference type="PANTHER" id="PTHR10799">
    <property type="entry name" value="SNF2/RAD54 HELICASE FAMILY"/>
    <property type="match status" value="1"/>
</dbReference>
<evidence type="ECO:0000313" key="6">
    <source>
        <dbReference type="EMBL" id="MFD1392139.1"/>
    </source>
</evidence>
<accession>A0ABW4B5P8</accession>
<keyword evidence="2" id="KW-0863">Zinc-finger</keyword>
<evidence type="ECO:0000259" key="4">
    <source>
        <dbReference type="PROSITE" id="PS51192"/>
    </source>
</evidence>
<dbReference type="InterPro" id="IPR038718">
    <property type="entry name" value="SNF2-like_sf"/>
</dbReference>
<feature type="domain" description="Helicase C-terminal" evidence="5">
    <location>
        <begin position="900"/>
        <end position="1058"/>
    </location>
</feature>
<dbReference type="InterPro" id="IPR007527">
    <property type="entry name" value="Znf_SWIM"/>
</dbReference>
<dbReference type="CDD" id="cd18793">
    <property type="entry name" value="SF2_C_SNF"/>
    <property type="match status" value="1"/>
</dbReference>
<dbReference type="PROSITE" id="PS51194">
    <property type="entry name" value="HELICASE_CTER"/>
    <property type="match status" value="1"/>
</dbReference>
<dbReference type="InterPro" id="IPR013663">
    <property type="entry name" value="Helicase_SWF/SNF/SWI_bac"/>
</dbReference>
<keyword evidence="2" id="KW-0479">Metal-binding</keyword>
<dbReference type="RefSeq" id="WP_125584591.1">
    <property type="nucleotide sequence ID" value="NZ_JBHTMO010000001.1"/>
</dbReference>
<dbReference type="EMBL" id="JBHTMO010000001">
    <property type="protein sequence ID" value="MFD1392139.1"/>
    <property type="molecule type" value="Genomic_DNA"/>
</dbReference>
<dbReference type="Pfam" id="PF08455">
    <property type="entry name" value="SNF2_assoc"/>
    <property type="match status" value="1"/>
</dbReference>
<gene>
    <name evidence="6" type="ORF">ACFQ3L_00850</name>
</gene>
<reference evidence="7" key="1">
    <citation type="journal article" date="2019" name="Int. J. Syst. Evol. Microbiol.">
        <title>The Global Catalogue of Microorganisms (GCM) 10K type strain sequencing project: providing services to taxonomists for standard genome sequencing and annotation.</title>
        <authorList>
            <consortium name="The Broad Institute Genomics Platform"/>
            <consortium name="The Broad Institute Genome Sequencing Center for Infectious Disease"/>
            <person name="Wu L."/>
            <person name="Ma J."/>
        </authorList>
    </citation>
    <scope>NUCLEOTIDE SEQUENCE [LARGE SCALE GENOMIC DNA]</scope>
    <source>
        <strain evidence="7">CCM 8911</strain>
    </source>
</reference>
<keyword evidence="2" id="KW-0862">Zinc</keyword>
<keyword evidence="1" id="KW-0378">Hydrolase</keyword>
<feature type="domain" description="Helicase ATP-binding" evidence="4">
    <location>
        <begin position="630"/>
        <end position="788"/>
    </location>
</feature>
<dbReference type="Pfam" id="PF00176">
    <property type="entry name" value="SNF2-rel_dom"/>
    <property type="match status" value="1"/>
</dbReference>
<dbReference type="SUPFAM" id="SSF52540">
    <property type="entry name" value="P-loop containing nucleoside triphosphate hydrolases"/>
    <property type="match status" value="2"/>
</dbReference>
<keyword evidence="7" id="KW-1185">Reference proteome</keyword>
<proteinExistence type="predicted"/>
<dbReference type="InterPro" id="IPR049730">
    <property type="entry name" value="SNF2/RAD54-like_C"/>
</dbReference>
<dbReference type="SMART" id="SM00487">
    <property type="entry name" value="DEXDc"/>
    <property type="match status" value="1"/>
</dbReference>
<evidence type="ECO:0000256" key="1">
    <source>
        <dbReference type="ARBA" id="ARBA00022801"/>
    </source>
</evidence>
<dbReference type="SMART" id="SM00490">
    <property type="entry name" value="HELICc"/>
    <property type="match status" value="1"/>
</dbReference>
<dbReference type="InterPro" id="IPR014001">
    <property type="entry name" value="Helicase_ATP-bd"/>
</dbReference>
<dbReference type="InterPro" id="IPR000330">
    <property type="entry name" value="SNF2_N"/>
</dbReference>
<evidence type="ECO:0000256" key="2">
    <source>
        <dbReference type="PROSITE-ProRule" id="PRU00325"/>
    </source>
</evidence>
<feature type="domain" description="SWIM-type" evidence="3">
    <location>
        <begin position="44"/>
        <end position="79"/>
    </location>
</feature>
<dbReference type="Pfam" id="PF00271">
    <property type="entry name" value="Helicase_C"/>
    <property type="match status" value="1"/>
</dbReference>